<dbReference type="GO" id="GO:0051537">
    <property type="term" value="F:2 iron, 2 sulfur cluster binding"/>
    <property type="evidence" value="ECO:0007669"/>
    <property type="project" value="UniProtKB-KW"/>
</dbReference>
<evidence type="ECO:0000259" key="5">
    <source>
        <dbReference type="PROSITE" id="PS51296"/>
    </source>
</evidence>
<dbReference type="InterPro" id="IPR017941">
    <property type="entry name" value="Rieske_2Fe-2S"/>
</dbReference>
<dbReference type="Proteomes" id="UP000581135">
    <property type="component" value="Unassembled WGS sequence"/>
</dbReference>
<feature type="domain" description="Rieske" evidence="5">
    <location>
        <begin position="3"/>
        <end position="99"/>
    </location>
</feature>
<dbReference type="AlphaFoldDB" id="A0A839STS2"/>
<evidence type="ECO:0000256" key="2">
    <source>
        <dbReference type="ARBA" id="ARBA00022723"/>
    </source>
</evidence>
<reference evidence="6 7" key="1">
    <citation type="submission" date="2020-08" db="EMBL/GenBank/DDBJ databases">
        <title>Genomic Encyclopedia of Type Strains, Phase III (KMG-III): the genomes of soil and plant-associated and newly described type strains.</title>
        <authorList>
            <person name="Whitman W."/>
        </authorList>
    </citation>
    <scope>NUCLEOTIDE SEQUENCE [LARGE SCALE GENOMIC DNA]</scope>
    <source>
        <strain evidence="6 7">CECT 8803</strain>
    </source>
</reference>
<keyword evidence="6" id="KW-0223">Dioxygenase</keyword>
<dbReference type="EMBL" id="JACHXA010000001">
    <property type="protein sequence ID" value="MBB3064313.1"/>
    <property type="molecule type" value="Genomic_DNA"/>
</dbReference>
<dbReference type="CDD" id="cd03528">
    <property type="entry name" value="Rieske_RO_ferredoxin"/>
    <property type="match status" value="1"/>
</dbReference>
<evidence type="ECO:0000313" key="7">
    <source>
        <dbReference type="Proteomes" id="UP000581135"/>
    </source>
</evidence>
<sequence length="103" mass="11420">MSWHHVATLEEFANSEVIEIEVGERRVAVYCVEGAYFAIDNICTHQFALLSDGYIDGGCVECPLHQALFDIRTGKVLEGPTDKNLETYEVKLEDGSVSVSIPE</sequence>
<name>A0A839STS2_9PROT</name>
<dbReference type="Pfam" id="PF00355">
    <property type="entry name" value="Rieske"/>
    <property type="match status" value="1"/>
</dbReference>
<gene>
    <name evidence="6" type="ORF">FHR98_000578</name>
</gene>
<evidence type="ECO:0000256" key="3">
    <source>
        <dbReference type="ARBA" id="ARBA00023004"/>
    </source>
</evidence>
<keyword evidence="2" id="KW-0479">Metal-binding</keyword>
<dbReference type="SUPFAM" id="SSF50022">
    <property type="entry name" value="ISP domain"/>
    <property type="match status" value="1"/>
</dbReference>
<keyword evidence="1" id="KW-0001">2Fe-2S</keyword>
<keyword evidence="7" id="KW-1185">Reference proteome</keyword>
<keyword evidence="6" id="KW-0560">Oxidoreductase</keyword>
<evidence type="ECO:0000256" key="1">
    <source>
        <dbReference type="ARBA" id="ARBA00022714"/>
    </source>
</evidence>
<evidence type="ECO:0000256" key="4">
    <source>
        <dbReference type="ARBA" id="ARBA00023014"/>
    </source>
</evidence>
<evidence type="ECO:0000313" key="6">
    <source>
        <dbReference type="EMBL" id="MBB3064313.1"/>
    </source>
</evidence>
<dbReference type="GO" id="GO:0051213">
    <property type="term" value="F:dioxygenase activity"/>
    <property type="evidence" value="ECO:0007669"/>
    <property type="project" value="UniProtKB-KW"/>
</dbReference>
<accession>A0A839STS2</accession>
<keyword evidence="3" id="KW-0408">Iron</keyword>
<proteinExistence type="predicted"/>
<protein>
    <submittedName>
        <fullName evidence="6">3-phenylpropionate/trans-cinnamate dioxygenase ferredoxin subunit</fullName>
    </submittedName>
</protein>
<keyword evidence="4" id="KW-0411">Iron-sulfur</keyword>
<organism evidence="6 7">
    <name type="scientific">Limibacillus halophilus</name>
    <dbReference type="NCBI Taxonomy" id="1579333"/>
    <lineage>
        <taxon>Bacteria</taxon>
        <taxon>Pseudomonadati</taxon>
        <taxon>Pseudomonadota</taxon>
        <taxon>Alphaproteobacteria</taxon>
        <taxon>Rhodospirillales</taxon>
        <taxon>Rhodovibrionaceae</taxon>
        <taxon>Limibacillus</taxon>
    </lineage>
</organism>
<comment type="caution">
    <text evidence="6">The sequence shown here is derived from an EMBL/GenBank/DDBJ whole genome shotgun (WGS) entry which is preliminary data.</text>
</comment>
<dbReference type="Gene3D" id="2.102.10.10">
    <property type="entry name" value="Rieske [2Fe-2S] iron-sulphur domain"/>
    <property type="match status" value="1"/>
</dbReference>
<dbReference type="PANTHER" id="PTHR21496:SF23">
    <property type="entry name" value="3-PHENYLPROPIONATE_CINNAMIC ACID DIOXYGENASE FERREDOXIN SUBUNIT"/>
    <property type="match status" value="1"/>
</dbReference>
<dbReference type="PANTHER" id="PTHR21496">
    <property type="entry name" value="FERREDOXIN-RELATED"/>
    <property type="match status" value="1"/>
</dbReference>
<dbReference type="RefSeq" id="WP_183415107.1">
    <property type="nucleotide sequence ID" value="NZ_JACHXA010000001.1"/>
</dbReference>
<dbReference type="InterPro" id="IPR036922">
    <property type="entry name" value="Rieske_2Fe-2S_sf"/>
</dbReference>
<dbReference type="GO" id="GO:0046872">
    <property type="term" value="F:metal ion binding"/>
    <property type="evidence" value="ECO:0007669"/>
    <property type="project" value="UniProtKB-KW"/>
</dbReference>
<dbReference type="PROSITE" id="PS51296">
    <property type="entry name" value="RIESKE"/>
    <property type="match status" value="1"/>
</dbReference>